<dbReference type="InterPro" id="IPR008972">
    <property type="entry name" value="Cupredoxin"/>
</dbReference>
<dbReference type="Gene3D" id="2.60.40.420">
    <property type="entry name" value="Cupredoxins - blue copper proteins"/>
    <property type="match status" value="1"/>
</dbReference>
<feature type="chain" id="PRO_5042135168" description="Phytocyanin domain-containing protein" evidence="2">
    <location>
        <begin position="21"/>
        <end position="421"/>
    </location>
</feature>
<accession>A0AAD5V4I0</accession>
<evidence type="ECO:0000256" key="2">
    <source>
        <dbReference type="SAM" id="SignalP"/>
    </source>
</evidence>
<dbReference type="SUPFAM" id="SSF49503">
    <property type="entry name" value="Cupredoxins"/>
    <property type="match status" value="1"/>
</dbReference>
<evidence type="ECO:0000313" key="4">
    <source>
        <dbReference type="EMBL" id="KAJ3485669.1"/>
    </source>
</evidence>
<comment type="caution">
    <text evidence="4">The sequence shown here is derived from an EMBL/GenBank/DDBJ whole genome shotgun (WGS) entry which is preliminary data.</text>
</comment>
<gene>
    <name evidence="4" type="ORF">NLI96_g4798</name>
</gene>
<dbReference type="AlphaFoldDB" id="A0AAD5V4I0"/>
<keyword evidence="2" id="KW-0732">Signal</keyword>
<dbReference type="GO" id="GO:0009055">
    <property type="term" value="F:electron transfer activity"/>
    <property type="evidence" value="ECO:0007669"/>
    <property type="project" value="InterPro"/>
</dbReference>
<feature type="domain" description="Phytocyanin" evidence="3">
    <location>
        <begin position="178"/>
        <end position="246"/>
    </location>
</feature>
<dbReference type="Pfam" id="PF02298">
    <property type="entry name" value="Cu_bind_like"/>
    <property type="match status" value="1"/>
</dbReference>
<feature type="signal peptide" evidence="2">
    <location>
        <begin position="1"/>
        <end position="20"/>
    </location>
</feature>
<evidence type="ECO:0000259" key="3">
    <source>
        <dbReference type="Pfam" id="PF02298"/>
    </source>
</evidence>
<reference evidence="4" key="1">
    <citation type="submission" date="2022-07" db="EMBL/GenBank/DDBJ databases">
        <title>Genome Sequence of Physisporinus lineatus.</title>
        <authorList>
            <person name="Buettner E."/>
        </authorList>
    </citation>
    <scope>NUCLEOTIDE SEQUENCE</scope>
    <source>
        <strain evidence="4">VT162</strain>
    </source>
</reference>
<dbReference type="InterPro" id="IPR052953">
    <property type="entry name" value="Ser-rich/MCO-related"/>
</dbReference>
<evidence type="ECO:0000256" key="1">
    <source>
        <dbReference type="SAM" id="MobiDB-lite"/>
    </source>
</evidence>
<organism evidence="4 5">
    <name type="scientific">Meripilus lineatus</name>
    <dbReference type="NCBI Taxonomy" id="2056292"/>
    <lineage>
        <taxon>Eukaryota</taxon>
        <taxon>Fungi</taxon>
        <taxon>Dikarya</taxon>
        <taxon>Basidiomycota</taxon>
        <taxon>Agaricomycotina</taxon>
        <taxon>Agaricomycetes</taxon>
        <taxon>Polyporales</taxon>
        <taxon>Meripilaceae</taxon>
        <taxon>Meripilus</taxon>
    </lineage>
</organism>
<dbReference type="PANTHER" id="PTHR34883">
    <property type="entry name" value="SERINE-RICH PROTEIN, PUTATIVE-RELATED-RELATED"/>
    <property type="match status" value="1"/>
</dbReference>
<sequence length="421" mass="42352">MVYFAPLISAVALLSGFASAAPRPRPDSAVGDEVAVSAPNGIILSDTVELASQKSAESAAAASSAYPAIVSSSVVTAAPYAQVTAPPYAASSANVYTPPAVYASPSSSAAVAYSSPSYGSGSSSWGSAYDSCVQQCVASFGGLAPSATEKVGTGATHTVIVAPTQGVLRYVPFTVNATVGDTVHFVWMANNHTVTKSSQLEVCNKTTTSLFASGTHDKGFTFDQVVNDTNPVFFYCATPGHCQKGMFGIINAPSVTNNVNTSVAMMMSSLTATNPTLASEASYVNKMTAGMEAANLWGGNIDMSAFPDWSHQYVAENVLYARSFMAQNPDVVMEDGSINLNTNAPLVWPGDLSVAAAAAASSSAASAASTPSASASDSPSGASSAAAGSATGGAKTNGATSKAVSSTLLIAATIVGAFIAL</sequence>
<dbReference type="InterPro" id="IPR003245">
    <property type="entry name" value="Phytocyanin_dom"/>
</dbReference>
<feature type="region of interest" description="Disordered" evidence="1">
    <location>
        <begin position="369"/>
        <end position="399"/>
    </location>
</feature>
<name>A0AAD5V4I0_9APHY</name>
<dbReference type="EMBL" id="JANAWD010000145">
    <property type="protein sequence ID" value="KAJ3485669.1"/>
    <property type="molecule type" value="Genomic_DNA"/>
</dbReference>
<proteinExistence type="predicted"/>
<keyword evidence="5" id="KW-1185">Reference proteome</keyword>
<evidence type="ECO:0000313" key="5">
    <source>
        <dbReference type="Proteomes" id="UP001212997"/>
    </source>
</evidence>
<dbReference type="PANTHER" id="PTHR34883:SF15">
    <property type="entry name" value="EXTRACELLULAR SERINE-RICH PROTEIN"/>
    <property type="match status" value="1"/>
</dbReference>
<dbReference type="Proteomes" id="UP001212997">
    <property type="component" value="Unassembled WGS sequence"/>
</dbReference>
<protein>
    <recommendedName>
        <fullName evidence="3">Phytocyanin domain-containing protein</fullName>
    </recommendedName>
</protein>